<keyword evidence="3" id="KW-0540">Nuclease</keyword>
<feature type="domain" description="Reverse transcriptase" evidence="8">
    <location>
        <begin position="513"/>
        <end position="665"/>
    </location>
</feature>
<dbReference type="VEuPathDB" id="VectorBase:LLONM1_007499"/>
<dbReference type="InterPro" id="IPR050951">
    <property type="entry name" value="Retrovirus_Pol_polyprotein"/>
</dbReference>
<dbReference type="PROSITE" id="PS50878">
    <property type="entry name" value="RT_POL"/>
    <property type="match status" value="1"/>
</dbReference>
<evidence type="ECO:0000256" key="5">
    <source>
        <dbReference type="ARBA" id="ARBA00022801"/>
    </source>
</evidence>
<dbReference type="CDD" id="cd01647">
    <property type="entry name" value="RT_LTR"/>
    <property type="match status" value="1"/>
</dbReference>
<dbReference type="GO" id="GO:0016779">
    <property type="term" value="F:nucleotidyltransferase activity"/>
    <property type="evidence" value="ECO:0007669"/>
    <property type="project" value="UniProtKB-KW"/>
</dbReference>
<dbReference type="GO" id="GO:0071897">
    <property type="term" value="P:DNA biosynthetic process"/>
    <property type="evidence" value="ECO:0007669"/>
    <property type="project" value="UniProtKB-ARBA"/>
</dbReference>
<evidence type="ECO:0000259" key="7">
    <source>
        <dbReference type="PROSITE" id="PS50175"/>
    </source>
</evidence>
<keyword evidence="1" id="KW-0808">Transferase</keyword>
<dbReference type="PROSITE" id="PS50175">
    <property type="entry name" value="ASP_PROT_RETROV"/>
    <property type="match status" value="1"/>
</dbReference>
<dbReference type="InterPro" id="IPR055510">
    <property type="entry name" value="DUF7083"/>
</dbReference>
<dbReference type="GO" id="GO:0004519">
    <property type="term" value="F:endonuclease activity"/>
    <property type="evidence" value="ECO:0007669"/>
    <property type="project" value="UniProtKB-KW"/>
</dbReference>
<dbReference type="PANTHER" id="PTHR37984">
    <property type="entry name" value="PROTEIN CBG26694"/>
    <property type="match status" value="1"/>
</dbReference>
<dbReference type="AlphaFoldDB" id="A0A1B0CDM1"/>
<feature type="domain" description="Peptidase A2" evidence="7">
    <location>
        <begin position="353"/>
        <end position="429"/>
    </location>
</feature>
<dbReference type="InterPro" id="IPR001995">
    <property type="entry name" value="Peptidase_A2_cat"/>
</dbReference>
<dbReference type="SUPFAM" id="SSF50630">
    <property type="entry name" value="Acid proteases"/>
    <property type="match status" value="1"/>
</dbReference>
<dbReference type="PANTHER" id="PTHR37984:SF5">
    <property type="entry name" value="PROTEIN NYNRIN-LIKE"/>
    <property type="match status" value="1"/>
</dbReference>
<dbReference type="GO" id="GO:0006508">
    <property type="term" value="P:proteolysis"/>
    <property type="evidence" value="ECO:0007669"/>
    <property type="project" value="InterPro"/>
</dbReference>
<feature type="compositionally biased region" description="Low complexity" evidence="6">
    <location>
        <begin position="306"/>
        <end position="323"/>
    </location>
</feature>
<feature type="region of interest" description="Disordered" evidence="6">
    <location>
        <begin position="306"/>
        <end position="329"/>
    </location>
</feature>
<dbReference type="EMBL" id="AJWK01008004">
    <property type="status" value="NOT_ANNOTATED_CDS"/>
    <property type="molecule type" value="Genomic_DNA"/>
</dbReference>
<evidence type="ECO:0000256" key="4">
    <source>
        <dbReference type="ARBA" id="ARBA00022759"/>
    </source>
</evidence>
<dbReference type="Gene3D" id="3.30.70.270">
    <property type="match status" value="1"/>
</dbReference>
<evidence type="ECO:0000259" key="8">
    <source>
        <dbReference type="PROSITE" id="PS50878"/>
    </source>
</evidence>
<evidence type="ECO:0000256" key="1">
    <source>
        <dbReference type="ARBA" id="ARBA00022679"/>
    </source>
</evidence>
<dbReference type="Gene3D" id="3.10.10.10">
    <property type="entry name" value="HIV Type 1 Reverse Transcriptase, subunit A, domain 1"/>
    <property type="match status" value="1"/>
</dbReference>
<keyword evidence="2" id="KW-0548">Nucleotidyltransferase</keyword>
<evidence type="ECO:0000256" key="2">
    <source>
        <dbReference type="ARBA" id="ARBA00022695"/>
    </source>
</evidence>
<reference evidence="9" key="2">
    <citation type="journal article" date="2020" name="BMC">
        <title>Leishmania infection induces a limited differential gene expression in the sand fly midgut.</title>
        <authorList>
            <person name="Coutinho-Abreu I.V."/>
            <person name="Serafim T.D."/>
            <person name="Meneses C."/>
            <person name="Kamhawi S."/>
            <person name="Oliveira F."/>
            <person name="Valenzuela J.G."/>
        </authorList>
    </citation>
    <scope>NUCLEOTIDE SEQUENCE</scope>
    <source>
        <strain evidence="9">Jacobina</strain>
        <tissue evidence="9">Midgut</tissue>
    </source>
</reference>
<protein>
    <submittedName>
        <fullName evidence="9">Putative gap-pol polyprotein</fullName>
    </submittedName>
</protein>
<dbReference type="InterPro" id="IPR001969">
    <property type="entry name" value="Aspartic_peptidase_AS"/>
</dbReference>
<dbReference type="VEuPathDB" id="VectorBase:LLOJ002441"/>
<evidence type="ECO:0000313" key="11">
    <source>
        <dbReference type="Proteomes" id="UP000092461"/>
    </source>
</evidence>
<accession>A0A1B0CDM1</accession>
<reference evidence="11" key="1">
    <citation type="submission" date="2012-05" db="EMBL/GenBank/DDBJ databases">
        <title>Whole Genome Assembly of Lutzomyia longipalpis.</title>
        <authorList>
            <person name="Richards S."/>
            <person name="Qu C."/>
            <person name="Dillon R."/>
            <person name="Worley K."/>
            <person name="Scherer S."/>
            <person name="Batterton M."/>
            <person name="Taylor A."/>
            <person name="Hawes A."/>
            <person name="Hernandez B."/>
            <person name="Kovar C."/>
            <person name="Mandapat C."/>
            <person name="Pham C."/>
            <person name="Qu C."/>
            <person name="Jing C."/>
            <person name="Bess C."/>
            <person name="Bandaranaike D."/>
            <person name="Ngo D."/>
            <person name="Ongeri F."/>
            <person name="Arias F."/>
            <person name="Lara F."/>
            <person name="Weissenberger G."/>
            <person name="Kamau G."/>
            <person name="Han H."/>
            <person name="Shen H."/>
            <person name="Dinh H."/>
            <person name="Khalil I."/>
            <person name="Jones J."/>
            <person name="Shafer J."/>
            <person name="Jayaseelan J."/>
            <person name="Quiroz J."/>
            <person name="Blankenburg K."/>
            <person name="Nguyen L."/>
            <person name="Jackson L."/>
            <person name="Francisco L."/>
            <person name="Tang L.-Y."/>
            <person name="Pu L.-L."/>
            <person name="Perales L."/>
            <person name="Lorensuhewa L."/>
            <person name="Munidasa M."/>
            <person name="Coyle M."/>
            <person name="Taylor M."/>
            <person name="Puazo M."/>
            <person name="Firestine M."/>
            <person name="Scheel M."/>
            <person name="Javaid M."/>
            <person name="Wang M."/>
            <person name="Li M."/>
            <person name="Tabassum N."/>
            <person name="Saada N."/>
            <person name="Osuji N."/>
            <person name="Aqrawi P."/>
            <person name="Fu Q."/>
            <person name="Thornton R."/>
            <person name="Raj R."/>
            <person name="Goodspeed R."/>
            <person name="Mata R."/>
            <person name="Najjar R."/>
            <person name="Gubbala S."/>
            <person name="Lee S."/>
            <person name="Denson S."/>
            <person name="Patil S."/>
            <person name="Macmil S."/>
            <person name="Qi S."/>
            <person name="Matskevitch T."/>
            <person name="Palculict T."/>
            <person name="Mathew T."/>
            <person name="Vee V."/>
            <person name="Velamala V."/>
            <person name="Korchina V."/>
            <person name="Cai W."/>
            <person name="Liu W."/>
            <person name="Dai W."/>
            <person name="Zou X."/>
            <person name="Zhu Y."/>
            <person name="Zhang Y."/>
            <person name="Wu Y.-Q."/>
            <person name="Xin Y."/>
            <person name="Nazarath L."/>
            <person name="Kovar C."/>
            <person name="Han Y."/>
            <person name="Muzny D."/>
            <person name="Gibbs R."/>
        </authorList>
    </citation>
    <scope>NUCLEOTIDE SEQUENCE [LARGE SCALE GENOMIC DNA]</scope>
    <source>
        <strain evidence="11">Jacobina</strain>
    </source>
</reference>
<dbReference type="GO" id="GO:0004190">
    <property type="term" value="F:aspartic-type endopeptidase activity"/>
    <property type="evidence" value="ECO:0007669"/>
    <property type="project" value="InterPro"/>
</dbReference>
<keyword evidence="5" id="KW-0378">Hydrolase</keyword>
<dbReference type="EnsemblMetazoa" id="LLOJ002441-RA">
    <property type="protein sequence ID" value="LLOJ002441-PA"/>
    <property type="gene ID" value="LLOJ002441"/>
</dbReference>
<organism evidence="10 11">
    <name type="scientific">Lutzomyia longipalpis</name>
    <name type="common">Sand fly</name>
    <dbReference type="NCBI Taxonomy" id="7200"/>
    <lineage>
        <taxon>Eukaryota</taxon>
        <taxon>Metazoa</taxon>
        <taxon>Ecdysozoa</taxon>
        <taxon>Arthropoda</taxon>
        <taxon>Hexapoda</taxon>
        <taxon>Insecta</taxon>
        <taxon>Pterygota</taxon>
        <taxon>Neoptera</taxon>
        <taxon>Endopterygota</taxon>
        <taxon>Diptera</taxon>
        <taxon>Nematocera</taxon>
        <taxon>Psychodoidea</taxon>
        <taxon>Psychodidae</taxon>
        <taxon>Lutzomyia</taxon>
        <taxon>Lutzomyia</taxon>
    </lineage>
</organism>
<name>A0A1B0CDM1_LUTLO</name>
<keyword evidence="4" id="KW-0255">Endonuclease</keyword>
<dbReference type="InterPro" id="IPR043128">
    <property type="entry name" value="Rev_trsase/Diguanyl_cyclase"/>
</dbReference>
<evidence type="ECO:0000256" key="3">
    <source>
        <dbReference type="ARBA" id="ARBA00022722"/>
    </source>
</evidence>
<dbReference type="SUPFAM" id="SSF56672">
    <property type="entry name" value="DNA/RNA polymerases"/>
    <property type="match status" value="1"/>
</dbReference>
<dbReference type="PROSITE" id="PS00141">
    <property type="entry name" value="ASP_PROTEASE"/>
    <property type="match status" value="1"/>
</dbReference>
<feature type="compositionally biased region" description="Polar residues" evidence="6">
    <location>
        <begin position="260"/>
        <end position="269"/>
    </location>
</feature>
<reference evidence="10" key="3">
    <citation type="submission" date="2020-05" db="UniProtKB">
        <authorList>
            <consortium name="EnsemblMetazoa"/>
        </authorList>
    </citation>
    <scope>IDENTIFICATION</scope>
    <source>
        <strain evidence="10">Jacobina</strain>
    </source>
</reference>
<dbReference type="Pfam" id="PF00078">
    <property type="entry name" value="RVT_1"/>
    <property type="match status" value="1"/>
</dbReference>
<evidence type="ECO:0000313" key="9">
    <source>
        <dbReference type="EMBL" id="MBC1171948.1"/>
    </source>
</evidence>
<dbReference type="InterPro" id="IPR000477">
    <property type="entry name" value="RT_dom"/>
</dbReference>
<dbReference type="Gene3D" id="2.40.70.10">
    <property type="entry name" value="Acid Proteases"/>
    <property type="match status" value="1"/>
</dbReference>
<evidence type="ECO:0000313" key="10">
    <source>
        <dbReference type="EnsemblMetazoa" id="LLOJ002441-PA"/>
    </source>
</evidence>
<evidence type="ECO:0000256" key="6">
    <source>
        <dbReference type="SAM" id="MobiDB-lite"/>
    </source>
</evidence>
<dbReference type="InterPro" id="IPR043502">
    <property type="entry name" value="DNA/RNA_pol_sf"/>
</dbReference>
<dbReference type="EMBL" id="GITU01003245">
    <property type="protein sequence ID" value="MBC1171948.1"/>
    <property type="molecule type" value="Transcribed_RNA"/>
</dbReference>
<dbReference type="Pfam" id="PF23309">
    <property type="entry name" value="DUF7083"/>
    <property type="match status" value="1"/>
</dbReference>
<dbReference type="InterPro" id="IPR021109">
    <property type="entry name" value="Peptidase_aspartic_dom_sf"/>
</dbReference>
<dbReference type="Proteomes" id="UP000092461">
    <property type="component" value="Unassembled WGS sequence"/>
</dbReference>
<sequence>MAENAALLDILRATQELLAQQQARMDVLEASSKPPARPELTIEALAPTIQTFVYDPDNGVTFDSWFSLHEDIFREDAKSLDDSARVRLLLRKLNPQSHEGYVNSLLPKAPRDFNFDENIAKLKDLFGRRESLFHTRWRCLQLQKKESDDFKTHSTLINRACEDFKLKDLTSEHFKCLIFILSLRSSKDTEVRTRLLRMLEVEKPETLTLSFMANEATRLVNLKTESAAVESKDSTQNVSSVQRHDKASKGAFPKNKQAKRGNQQPSKQPKTPCWFCGGMHFVKQCPFSQHTCKDCSQVGHKEGYCNQKQQKSSQNSKKPQGKPNQHAAKTVNVCAVGSDQRKYVDVSINAKPVKLLFDTGADVTIISESVWHQIGSPLLSPTPTKATDAQGNQILFRGEFQCSVQFNGDTQSARCLVSEADINVFGVEWINVFSLWDAPLSSLCHVSTVSTEDVVSSLKASFPDVFSNTLGKCTKFQPHLQLKPAVVPVFRPKRSVPFHVMDLVEEELQRLLNLGIITPVDYSEYAAPIVVVRKPNGSIRICADYSTGLNSNLETHHYPIPTPDQIFATLSTCSVFSQIDLSDAYLQIEMDEDSRKLLTINTHRGLFTFNRLCPGVKSAPGIFQQIIETMLAGISGVHAYFDDVLIASRSKEEHQKTLIQVFKRL</sequence>
<keyword evidence="11" id="KW-1185">Reference proteome</keyword>
<proteinExistence type="predicted"/>
<feature type="region of interest" description="Disordered" evidence="6">
    <location>
        <begin position="227"/>
        <end position="269"/>
    </location>
</feature>
<dbReference type="Pfam" id="PF13975">
    <property type="entry name" value="gag-asp_proteas"/>
    <property type="match status" value="1"/>
</dbReference>